<gene>
    <name evidence="1" type="ORF">ENP09_01070</name>
</gene>
<accession>A0A831UFA6</accession>
<dbReference type="AlphaFoldDB" id="A0A831UFA6"/>
<reference evidence="1" key="1">
    <citation type="journal article" date="2020" name="mSystems">
        <title>Genome- and Community-Level Interaction Insights into Carbon Utilization and Element Cycling Functions of Hydrothermarchaeota in Hydrothermal Sediment.</title>
        <authorList>
            <person name="Zhou Z."/>
            <person name="Liu Y."/>
            <person name="Xu W."/>
            <person name="Pan J."/>
            <person name="Luo Z.H."/>
            <person name="Li M."/>
        </authorList>
    </citation>
    <scope>NUCLEOTIDE SEQUENCE [LARGE SCALE GENOMIC DNA]</scope>
    <source>
        <strain evidence="1">SpSt-189</strain>
    </source>
</reference>
<proteinExistence type="predicted"/>
<comment type="caution">
    <text evidence="1">The sequence shown here is derived from an EMBL/GenBank/DDBJ whole genome shotgun (WGS) entry which is preliminary data.</text>
</comment>
<protein>
    <submittedName>
        <fullName evidence="1">Uncharacterized protein</fullName>
    </submittedName>
</protein>
<name>A0A831UFA6_9DEIN</name>
<evidence type="ECO:0000313" key="1">
    <source>
        <dbReference type="EMBL" id="HEO41488.1"/>
    </source>
</evidence>
<organism evidence="1">
    <name type="scientific">Thermus islandicus</name>
    <dbReference type="NCBI Taxonomy" id="540988"/>
    <lineage>
        <taxon>Bacteria</taxon>
        <taxon>Thermotogati</taxon>
        <taxon>Deinococcota</taxon>
        <taxon>Deinococci</taxon>
        <taxon>Thermales</taxon>
        <taxon>Thermaceae</taxon>
        <taxon>Thermus</taxon>
    </lineage>
</organism>
<sequence>MILLFRPRNPGDAFEVWHITPRPDGAAEVIVERETDGPGGPTMLARPFLTTLTRLARLVEEEADRVMPAAQMMAKRLRDLAAARLAS</sequence>
<dbReference type="EMBL" id="DSHZ01000057">
    <property type="protein sequence ID" value="HEO41488.1"/>
    <property type="molecule type" value="Genomic_DNA"/>
</dbReference>